<feature type="transmembrane region" description="Helical" evidence="1">
    <location>
        <begin position="108"/>
        <end position="128"/>
    </location>
</feature>
<evidence type="ECO:0000313" key="3">
    <source>
        <dbReference type="Proteomes" id="UP000003146"/>
    </source>
</evidence>
<accession>B3JE07</accession>
<organism evidence="2 3">
    <name type="scientific">Phocaeicola coprocola DSM 17136</name>
    <dbReference type="NCBI Taxonomy" id="470145"/>
    <lineage>
        <taxon>Bacteria</taxon>
        <taxon>Pseudomonadati</taxon>
        <taxon>Bacteroidota</taxon>
        <taxon>Bacteroidia</taxon>
        <taxon>Bacteroidales</taxon>
        <taxon>Bacteroidaceae</taxon>
        <taxon>Phocaeicola</taxon>
    </lineage>
</organism>
<keyword evidence="1" id="KW-1133">Transmembrane helix</keyword>
<evidence type="ECO:0000256" key="1">
    <source>
        <dbReference type="SAM" id="Phobius"/>
    </source>
</evidence>
<reference evidence="2 3" key="2">
    <citation type="submission" date="2008-04" db="EMBL/GenBank/DDBJ databases">
        <authorList>
            <person name="Fulton L."/>
            <person name="Clifton S."/>
            <person name="Fulton B."/>
            <person name="Xu J."/>
            <person name="Minx P."/>
            <person name="Pepin K.H."/>
            <person name="Johnson M."/>
            <person name="Thiruvilangam P."/>
            <person name="Bhonagiri V."/>
            <person name="Nash W.E."/>
            <person name="Mardis E.R."/>
            <person name="Wilson R.K."/>
        </authorList>
    </citation>
    <scope>NUCLEOTIDE SEQUENCE [LARGE SCALE GENOMIC DNA]</scope>
    <source>
        <strain evidence="2 3">DSM 17136</strain>
    </source>
</reference>
<reference evidence="2 3" key="1">
    <citation type="submission" date="2008-04" db="EMBL/GenBank/DDBJ databases">
        <title>Draft genome sequence of Bacteroides coprocola (DSM 17136).</title>
        <authorList>
            <person name="Sudarsanam P."/>
            <person name="Ley R."/>
            <person name="Guruge J."/>
            <person name="Turnbaugh P.J."/>
            <person name="Mahowald M."/>
            <person name="Liep D."/>
            <person name="Gordon J."/>
        </authorList>
    </citation>
    <scope>NUCLEOTIDE SEQUENCE [LARGE SCALE GENOMIC DNA]</scope>
    <source>
        <strain evidence="2 3">DSM 17136</strain>
    </source>
</reference>
<keyword evidence="1" id="KW-0812">Transmembrane</keyword>
<dbReference type="eggNOG" id="ENOG5032PY7">
    <property type="taxonomic scope" value="Bacteria"/>
</dbReference>
<dbReference type="Proteomes" id="UP000003146">
    <property type="component" value="Unassembled WGS sequence"/>
</dbReference>
<dbReference type="EMBL" id="ABIY02000016">
    <property type="protein sequence ID" value="EDV02709.1"/>
    <property type="molecule type" value="Genomic_DNA"/>
</dbReference>
<name>B3JE07_9BACT</name>
<evidence type="ECO:0000313" key="2">
    <source>
        <dbReference type="EMBL" id="EDV02709.1"/>
    </source>
</evidence>
<feature type="transmembrane region" description="Helical" evidence="1">
    <location>
        <begin position="26"/>
        <end position="48"/>
    </location>
</feature>
<comment type="caution">
    <text evidence="2">The sequence shown here is derived from an EMBL/GenBank/DDBJ whole genome shotgun (WGS) entry which is preliminary data.</text>
</comment>
<protein>
    <submittedName>
        <fullName evidence="2">Uncharacterized protein</fullName>
    </submittedName>
</protein>
<dbReference type="RefSeq" id="WP_007565514.1">
    <property type="nucleotide sequence ID" value="NZ_DS981439.1"/>
</dbReference>
<gene>
    <name evidence="2" type="ORF">BACCOP_00096</name>
</gene>
<sequence>MDIHRILGYLFYKTERLTWMMDTRMYSWHTPLILSIILTIYSTDIALACLMTAENIPIHPYKGLADTIVWGFGIWCAILWIALHAYYHHKRRYLKIRQDKSYEKCSSIWAVLFLILPLVILIVLGHIADGEMI</sequence>
<dbReference type="AlphaFoldDB" id="B3JE07"/>
<keyword evidence="1" id="KW-0472">Membrane</keyword>
<proteinExistence type="predicted"/>
<feature type="transmembrane region" description="Helical" evidence="1">
    <location>
        <begin position="68"/>
        <end position="87"/>
    </location>
</feature>
<dbReference type="HOGENOM" id="CLU_163834_0_0_10"/>
<dbReference type="OrthoDB" id="1050371at2"/>